<comment type="caution">
    <text evidence="2">The sequence shown here is derived from an EMBL/GenBank/DDBJ whole genome shotgun (WGS) entry which is preliminary data.</text>
</comment>
<keyword evidence="3" id="KW-1185">Reference proteome</keyword>
<reference evidence="2 3" key="1">
    <citation type="journal article" date="2013" name="Genome Announc.">
        <title>Draft Genome Sequence of an Alphaproteobacterium, Caenispirillum salinarum AK4(T), Isolated from a Solar Saltern.</title>
        <authorList>
            <person name="Khatri I."/>
            <person name="Singh A."/>
            <person name="Korpole S."/>
            <person name="Pinnaka A.K."/>
            <person name="Subramanian S."/>
        </authorList>
    </citation>
    <scope>NUCLEOTIDE SEQUENCE [LARGE SCALE GENOMIC DNA]</scope>
    <source>
        <strain evidence="2 3">AK4</strain>
    </source>
</reference>
<dbReference type="EMBL" id="ANHY01000026">
    <property type="protein sequence ID" value="EKV26643.1"/>
    <property type="molecule type" value="Genomic_DNA"/>
</dbReference>
<dbReference type="STRING" id="1238182.C882_2270"/>
<sequence length="79" mass="8215">MADGAAGGTLHGGVRRAAGGRTGGVVSLGRGVVRHRKSPATFPVFSFIAQTCAVNEHTITVRRGQASEAVYTFPKLFTT</sequence>
<name>K9H7V0_9PROT</name>
<organism evidence="2 3">
    <name type="scientific">Caenispirillum salinarum AK4</name>
    <dbReference type="NCBI Taxonomy" id="1238182"/>
    <lineage>
        <taxon>Bacteria</taxon>
        <taxon>Pseudomonadati</taxon>
        <taxon>Pseudomonadota</taxon>
        <taxon>Alphaproteobacteria</taxon>
        <taxon>Rhodospirillales</taxon>
        <taxon>Novispirillaceae</taxon>
        <taxon>Caenispirillum</taxon>
    </lineage>
</organism>
<dbReference type="AlphaFoldDB" id="K9H7V0"/>
<gene>
    <name evidence="2" type="ORF">C882_2270</name>
</gene>
<evidence type="ECO:0000313" key="2">
    <source>
        <dbReference type="EMBL" id="EKV26643.1"/>
    </source>
</evidence>
<feature type="compositionally biased region" description="Gly residues" evidence="1">
    <location>
        <begin position="1"/>
        <end position="11"/>
    </location>
</feature>
<feature type="region of interest" description="Disordered" evidence="1">
    <location>
        <begin position="1"/>
        <end position="23"/>
    </location>
</feature>
<proteinExistence type="predicted"/>
<accession>K9H7V0</accession>
<dbReference type="Proteomes" id="UP000009881">
    <property type="component" value="Unassembled WGS sequence"/>
</dbReference>
<protein>
    <submittedName>
        <fullName evidence="2">Uncharacterized protein</fullName>
    </submittedName>
</protein>
<evidence type="ECO:0000256" key="1">
    <source>
        <dbReference type="SAM" id="MobiDB-lite"/>
    </source>
</evidence>
<evidence type="ECO:0000313" key="3">
    <source>
        <dbReference type="Proteomes" id="UP000009881"/>
    </source>
</evidence>